<evidence type="ECO:0000313" key="13">
    <source>
        <dbReference type="EMBL" id="TDQ17343.1"/>
    </source>
</evidence>
<organism evidence="13 14">
    <name type="scientific">Algoriphagus boseongensis</name>
    <dbReference type="NCBI Taxonomy" id="1442587"/>
    <lineage>
        <taxon>Bacteria</taxon>
        <taxon>Pseudomonadati</taxon>
        <taxon>Bacteroidota</taxon>
        <taxon>Cytophagia</taxon>
        <taxon>Cytophagales</taxon>
        <taxon>Cyclobacteriaceae</taxon>
        <taxon>Algoriphagus</taxon>
    </lineage>
</organism>
<evidence type="ECO:0000313" key="14">
    <source>
        <dbReference type="Proteomes" id="UP000294535"/>
    </source>
</evidence>
<comment type="caution">
    <text evidence="13">The sequence shown here is derived from an EMBL/GenBank/DDBJ whole genome shotgun (WGS) entry which is preliminary data.</text>
</comment>
<reference evidence="13 14" key="1">
    <citation type="submission" date="2019-03" db="EMBL/GenBank/DDBJ databases">
        <title>Genomic Encyclopedia of Type Strains, Phase III (KMG-III): the genomes of soil and plant-associated and newly described type strains.</title>
        <authorList>
            <person name="Whitman W."/>
        </authorList>
    </citation>
    <scope>NUCLEOTIDE SEQUENCE [LARGE SCALE GENOMIC DNA]</scope>
    <source>
        <strain evidence="13 14">CECT 8446</strain>
    </source>
</reference>
<dbReference type="PANTHER" id="PTHR30040">
    <property type="entry name" value="THIAMINE BIOSYNTHESIS LIPOPROTEIN APBE"/>
    <property type="match status" value="1"/>
</dbReference>
<keyword evidence="6 10" id="KW-0274">FAD</keyword>
<keyword evidence="12" id="KW-0812">Transmembrane</keyword>
<comment type="catalytic activity">
    <reaction evidence="9 10">
        <text>L-threonyl-[protein] + FAD = FMN-L-threonyl-[protein] + AMP + H(+)</text>
        <dbReference type="Rhea" id="RHEA:36847"/>
        <dbReference type="Rhea" id="RHEA-COMP:11060"/>
        <dbReference type="Rhea" id="RHEA-COMP:11061"/>
        <dbReference type="ChEBI" id="CHEBI:15378"/>
        <dbReference type="ChEBI" id="CHEBI:30013"/>
        <dbReference type="ChEBI" id="CHEBI:57692"/>
        <dbReference type="ChEBI" id="CHEBI:74257"/>
        <dbReference type="ChEBI" id="CHEBI:456215"/>
        <dbReference type="EC" id="2.7.1.180"/>
    </reaction>
</comment>
<keyword evidence="5 10" id="KW-0479">Metal-binding</keyword>
<dbReference type="InterPro" id="IPR024932">
    <property type="entry name" value="ApbE"/>
</dbReference>
<comment type="similarity">
    <text evidence="10">Belongs to the ApbE family.</text>
</comment>
<feature type="binding site" evidence="11">
    <location>
        <position position="298"/>
    </location>
    <ligand>
        <name>Mg(2+)</name>
        <dbReference type="ChEBI" id="CHEBI:18420"/>
    </ligand>
</feature>
<proteinExistence type="inferred from homology"/>
<keyword evidence="3 10" id="KW-0285">Flavoprotein</keyword>
<keyword evidence="14" id="KW-1185">Reference proteome</keyword>
<evidence type="ECO:0000256" key="3">
    <source>
        <dbReference type="ARBA" id="ARBA00022630"/>
    </source>
</evidence>
<evidence type="ECO:0000256" key="4">
    <source>
        <dbReference type="ARBA" id="ARBA00022679"/>
    </source>
</evidence>
<evidence type="ECO:0000256" key="6">
    <source>
        <dbReference type="ARBA" id="ARBA00022827"/>
    </source>
</evidence>
<evidence type="ECO:0000256" key="10">
    <source>
        <dbReference type="PIRNR" id="PIRNR006268"/>
    </source>
</evidence>
<evidence type="ECO:0000256" key="5">
    <source>
        <dbReference type="ARBA" id="ARBA00022723"/>
    </source>
</evidence>
<evidence type="ECO:0000256" key="7">
    <source>
        <dbReference type="ARBA" id="ARBA00022842"/>
    </source>
</evidence>
<dbReference type="PIRSF" id="PIRSF006268">
    <property type="entry name" value="ApbE"/>
    <property type="match status" value="1"/>
</dbReference>
<evidence type="ECO:0000256" key="1">
    <source>
        <dbReference type="ARBA" id="ARBA00011955"/>
    </source>
</evidence>
<dbReference type="OrthoDB" id="9778595at2"/>
<protein>
    <recommendedName>
        <fullName evidence="2 10">FAD:protein FMN transferase</fullName>
        <ecNumber evidence="1 10">2.7.1.180</ecNumber>
    </recommendedName>
    <alternativeName>
        <fullName evidence="8 10">Flavin transferase</fullName>
    </alternativeName>
</protein>
<dbReference type="GO" id="GO:0016740">
    <property type="term" value="F:transferase activity"/>
    <property type="evidence" value="ECO:0007669"/>
    <property type="project" value="UniProtKB-UniRule"/>
</dbReference>
<dbReference type="GO" id="GO:0046872">
    <property type="term" value="F:metal ion binding"/>
    <property type="evidence" value="ECO:0007669"/>
    <property type="project" value="UniProtKB-UniRule"/>
</dbReference>
<dbReference type="SUPFAM" id="SSF143631">
    <property type="entry name" value="ApbE-like"/>
    <property type="match status" value="1"/>
</dbReference>
<feature type="transmembrane region" description="Helical" evidence="12">
    <location>
        <begin position="9"/>
        <end position="26"/>
    </location>
</feature>
<dbReference type="PANTHER" id="PTHR30040:SF2">
    <property type="entry name" value="FAD:PROTEIN FMN TRANSFERASE"/>
    <property type="match status" value="1"/>
</dbReference>
<dbReference type="Gene3D" id="3.10.520.10">
    <property type="entry name" value="ApbE-like domains"/>
    <property type="match status" value="1"/>
</dbReference>
<dbReference type="AlphaFoldDB" id="A0A4R6T4V1"/>
<evidence type="ECO:0000256" key="9">
    <source>
        <dbReference type="ARBA" id="ARBA00048540"/>
    </source>
</evidence>
<evidence type="ECO:0000256" key="11">
    <source>
        <dbReference type="PIRSR" id="PIRSR006268-2"/>
    </source>
</evidence>
<evidence type="ECO:0000256" key="8">
    <source>
        <dbReference type="ARBA" id="ARBA00031306"/>
    </source>
</evidence>
<keyword evidence="12" id="KW-1133">Transmembrane helix</keyword>
<keyword evidence="4 10" id="KW-0808">Transferase</keyword>
<dbReference type="Pfam" id="PF02424">
    <property type="entry name" value="ApbE"/>
    <property type="match status" value="1"/>
</dbReference>
<keyword evidence="7 10" id="KW-0460">Magnesium</keyword>
<comment type="cofactor">
    <cofactor evidence="11">
        <name>Mg(2+)</name>
        <dbReference type="ChEBI" id="CHEBI:18420"/>
    </cofactor>
    <cofactor evidence="11">
        <name>Mn(2+)</name>
        <dbReference type="ChEBI" id="CHEBI:29035"/>
    </cofactor>
    <text evidence="11">Magnesium. Can also use manganese.</text>
</comment>
<evidence type="ECO:0000256" key="2">
    <source>
        <dbReference type="ARBA" id="ARBA00016337"/>
    </source>
</evidence>
<dbReference type="RefSeq" id="WP_133555290.1">
    <property type="nucleotide sequence ID" value="NZ_SNYF01000006.1"/>
</dbReference>
<keyword evidence="12" id="KW-0472">Membrane</keyword>
<dbReference type="EMBL" id="SNYF01000006">
    <property type="protein sequence ID" value="TDQ17343.1"/>
    <property type="molecule type" value="Genomic_DNA"/>
</dbReference>
<name>A0A4R6T4V1_9BACT</name>
<dbReference type="EC" id="2.7.1.180" evidence="1 10"/>
<dbReference type="Proteomes" id="UP000294535">
    <property type="component" value="Unassembled WGS sequence"/>
</dbReference>
<sequence length="353" mass="39578">MNSPTRKYWIYALVIVVLGAIVFAFWEKDEPESESEETTETSDSFLLSGKAFGQDYSVNYWDEKTRNFQQQIDSLIQKWESVANASFPSSEVYRLNSFDTLSSPSRELISLLQEAQKWNNSSNGILDPTLEGLEKSWSFSSSGASLLDTLGIGEVMKKVGWGKIFRSDSLIQKPAAVDVNFSKFLSGFMVDKISDFLRRKGIPSFQIKLGKTEYATGVNLLGELWKSEIGYLTDTLGTLSTGEIAIKDLGSSSAGSPDQFYIRDSTRLSFTLDPRTGFPVTHSLLAVKVFSRNAEEADAWADLLMVLGKNEAMRLDSAQNNLQMILIYHEKGGRMRQYISPELKPYLSFPTDF</sequence>
<accession>A0A4R6T4V1</accession>
<dbReference type="InterPro" id="IPR003374">
    <property type="entry name" value="ApbE-like_sf"/>
</dbReference>
<evidence type="ECO:0000256" key="12">
    <source>
        <dbReference type="SAM" id="Phobius"/>
    </source>
</evidence>
<keyword evidence="13" id="KW-0449">Lipoprotein</keyword>
<gene>
    <name evidence="13" type="ORF">DFQ04_1995</name>
</gene>